<proteinExistence type="predicted"/>
<dbReference type="PATRIC" id="fig|1184387.3.peg.1941"/>
<gene>
    <name evidence="1" type="ORF">XD94_1463</name>
</gene>
<protein>
    <submittedName>
        <fullName evidence="1">Uncharacterized protein</fullName>
    </submittedName>
</protein>
<dbReference type="Proteomes" id="UP000054092">
    <property type="component" value="Unassembled WGS sequence"/>
</dbReference>
<dbReference type="AlphaFoldDB" id="A0A101HLT3"/>
<organism evidence="1 2">
    <name type="scientific">Mesotoga prima</name>
    <dbReference type="NCBI Taxonomy" id="1184387"/>
    <lineage>
        <taxon>Bacteria</taxon>
        <taxon>Thermotogati</taxon>
        <taxon>Thermotogota</taxon>
        <taxon>Thermotogae</taxon>
        <taxon>Kosmotogales</taxon>
        <taxon>Kosmotogaceae</taxon>
        <taxon>Mesotoga</taxon>
    </lineage>
</organism>
<evidence type="ECO:0000313" key="1">
    <source>
        <dbReference type="EMBL" id="KUK79175.1"/>
    </source>
</evidence>
<dbReference type="EMBL" id="LGGP01000287">
    <property type="protein sequence ID" value="KUK79175.1"/>
    <property type="molecule type" value="Genomic_DNA"/>
</dbReference>
<evidence type="ECO:0000313" key="2">
    <source>
        <dbReference type="Proteomes" id="UP000054092"/>
    </source>
</evidence>
<sequence>MKKLVGILVVLLAISVAFSATITLSPKLTGTLMGHVKLDKDGLDTDLSVGKLSVTFGAALTGLPAELTVNFSFEMASGTNGTASLNYFTVENDKAAASWYKAKSLATGDNRLNWFAWYDNDAADKTFVLALKELGLSFATQEGATDKIAVRGSWDIFSFAAQTGLTALKWSEDVIAEAKVTPLAGLVISGGVKATDLLGAATFNYVVDASYEFSIGLLSLNPYARYSDAKGQYVGLGIGYGIGILEITADVNYDIAANSIATWIQPVISKSGIGWAGVKFGYDYDVGAATQAMTLGFLVKSLDWAVDPVTLDVYVGSGKFTTKNDGNKTGFGYKIVGDVLADMKDISVLVEAGLDLVMGGFKPSLSVIGGYYFLDETKKLALDLAFPLFELPGLVFNAGVDVFDAADSWFAGIFYSYKF</sequence>
<comment type="caution">
    <text evidence="1">The sequence shown here is derived from an EMBL/GenBank/DDBJ whole genome shotgun (WGS) entry which is preliminary data.</text>
</comment>
<name>A0A101HLT3_9BACT</name>
<reference evidence="2" key="1">
    <citation type="journal article" date="2015" name="MBio">
        <title>Genome-Resolved Metagenomic Analysis Reveals Roles for Candidate Phyla and Other Microbial Community Members in Biogeochemical Transformations in Oil Reservoirs.</title>
        <authorList>
            <person name="Hu P."/>
            <person name="Tom L."/>
            <person name="Singh A."/>
            <person name="Thomas B.C."/>
            <person name="Baker B.J."/>
            <person name="Piceno Y.M."/>
            <person name="Andersen G.L."/>
            <person name="Banfield J.F."/>
        </authorList>
    </citation>
    <scope>NUCLEOTIDE SEQUENCE [LARGE SCALE GENOMIC DNA]</scope>
</reference>
<accession>A0A101HLT3</accession>